<dbReference type="Proteomes" id="UP000583929">
    <property type="component" value="Unassembled WGS sequence"/>
</dbReference>
<protein>
    <submittedName>
        <fullName evidence="3">Uncharacterized protein</fullName>
    </submittedName>
</protein>
<proteinExistence type="predicted"/>
<reference evidence="5 6" key="1">
    <citation type="journal article" date="2020" name="bioRxiv">
        <title>Sequence and annotation of 42 cannabis genomes reveals extensive copy number variation in cannabinoid synthesis and pathogen resistance genes.</title>
        <authorList>
            <person name="Mckernan K.J."/>
            <person name="Helbert Y."/>
            <person name="Kane L.T."/>
            <person name="Ebling H."/>
            <person name="Zhang L."/>
            <person name="Liu B."/>
            <person name="Eaton Z."/>
            <person name="Mclaughlin S."/>
            <person name="Kingan S."/>
            <person name="Baybayan P."/>
            <person name="Concepcion G."/>
            <person name="Jordan M."/>
            <person name="Riva A."/>
            <person name="Barbazuk W."/>
            <person name="Harkins T."/>
        </authorList>
    </citation>
    <scope>NUCLEOTIDE SEQUENCE [LARGE SCALE GENOMIC DNA]</scope>
    <source>
        <strain evidence="5 6">cv. Jamaican Lion 4</strain>
        <strain evidence="4">Father</strain>
        <strain evidence="3">Mother</strain>
        <tissue evidence="3">Leaf</tissue>
    </source>
</reference>
<dbReference type="EMBL" id="JAATIP010000285">
    <property type="protein sequence ID" value="KAF4354067.1"/>
    <property type="molecule type" value="Genomic_DNA"/>
</dbReference>
<dbReference type="CDD" id="cd14703">
    <property type="entry name" value="bZIP_plant_RF2"/>
    <property type="match status" value="1"/>
</dbReference>
<name>A0A7J6E6N1_CANSA</name>
<keyword evidence="1" id="KW-0175">Coiled coil</keyword>
<evidence type="ECO:0000313" key="3">
    <source>
        <dbReference type="EMBL" id="KAF4354067.1"/>
    </source>
</evidence>
<dbReference type="PANTHER" id="PTHR46835:SF4">
    <property type="entry name" value="B-ZIP PROTEIN"/>
    <property type="match status" value="1"/>
</dbReference>
<gene>
    <name evidence="3" type="ORF">F8388_002467</name>
    <name evidence="4" type="ORF">G4B88_014041</name>
</gene>
<evidence type="ECO:0000313" key="4">
    <source>
        <dbReference type="EMBL" id="KAF4401200.1"/>
    </source>
</evidence>
<dbReference type="AlphaFoldDB" id="A0A7J6E6N1"/>
<dbReference type="Proteomes" id="UP000525078">
    <property type="component" value="Unassembled WGS sequence"/>
</dbReference>
<dbReference type="InterPro" id="IPR044797">
    <property type="entry name" value="At4g06598-like"/>
</dbReference>
<dbReference type="InterPro" id="IPR044759">
    <property type="entry name" value="bZIP_RF2"/>
</dbReference>
<feature type="compositionally biased region" description="Polar residues" evidence="2">
    <location>
        <begin position="94"/>
        <end position="111"/>
    </location>
</feature>
<dbReference type="GO" id="GO:0005634">
    <property type="term" value="C:nucleus"/>
    <property type="evidence" value="ECO:0007669"/>
    <property type="project" value="UniProtKB-ARBA"/>
</dbReference>
<feature type="region of interest" description="Disordered" evidence="2">
    <location>
        <begin position="90"/>
        <end position="119"/>
    </location>
</feature>
<dbReference type="EMBL" id="JAATIQ010000013">
    <property type="protein sequence ID" value="KAF4401200.1"/>
    <property type="molecule type" value="Genomic_DNA"/>
</dbReference>
<dbReference type="PANTHER" id="PTHR46835">
    <property type="entry name" value="BASIC-LEUCINE ZIPPER (BZIP) TRANSCRIPTION FACTOR FAMILY PROTEIN-RELATED"/>
    <property type="match status" value="1"/>
</dbReference>
<sequence>MTTRPSQAQVQAHLPPRCPIQKRPTSASIRNHNSFSNHPFVEDHPAWLDDLLNDPDSNSKGGSLRRSVSDSVTLLDSVADSFSILAPHYDEGNSVGNPTNGGLESASSMYGPNSPRLRSSSSFSENAIVSALSEYVSHDSREYIDSGVCVPGARSSSNLFDMNTDGSLNVDAKTAKRHPGQRSRIRKLQYIAELERTVDVLQTLESDLAVRVSSLLQQRVALSMENNKLKQQLARVRKEKLIVDGEYQVLKKEAKRLKSGLTNSSRSQIRTCFIPNPPAEAGSLEAIQMTLDMEKLNLY</sequence>
<organism evidence="3 5">
    <name type="scientific">Cannabis sativa</name>
    <name type="common">Hemp</name>
    <name type="synonym">Marijuana</name>
    <dbReference type="NCBI Taxonomy" id="3483"/>
    <lineage>
        <taxon>Eukaryota</taxon>
        <taxon>Viridiplantae</taxon>
        <taxon>Streptophyta</taxon>
        <taxon>Embryophyta</taxon>
        <taxon>Tracheophyta</taxon>
        <taxon>Spermatophyta</taxon>
        <taxon>Magnoliopsida</taxon>
        <taxon>eudicotyledons</taxon>
        <taxon>Gunneridae</taxon>
        <taxon>Pentapetalae</taxon>
        <taxon>rosids</taxon>
        <taxon>fabids</taxon>
        <taxon>Rosales</taxon>
        <taxon>Cannabaceae</taxon>
        <taxon>Cannabis</taxon>
    </lineage>
</organism>
<evidence type="ECO:0000313" key="6">
    <source>
        <dbReference type="Proteomes" id="UP000583929"/>
    </source>
</evidence>
<dbReference type="GO" id="GO:0003700">
    <property type="term" value="F:DNA-binding transcription factor activity"/>
    <property type="evidence" value="ECO:0007669"/>
    <property type="project" value="InterPro"/>
</dbReference>
<keyword evidence="6" id="KW-1185">Reference proteome</keyword>
<evidence type="ECO:0000256" key="2">
    <source>
        <dbReference type="SAM" id="MobiDB-lite"/>
    </source>
</evidence>
<feature type="coiled-coil region" evidence="1">
    <location>
        <begin position="212"/>
        <end position="239"/>
    </location>
</feature>
<evidence type="ECO:0000256" key="1">
    <source>
        <dbReference type="SAM" id="Coils"/>
    </source>
</evidence>
<feature type="region of interest" description="Disordered" evidence="2">
    <location>
        <begin position="1"/>
        <end position="24"/>
    </location>
</feature>
<accession>A0A7J6E6N1</accession>
<comment type="caution">
    <text evidence="3">The sequence shown here is derived from an EMBL/GenBank/DDBJ whole genome shotgun (WGS) entry which is preliminary data.</text>
</comment>
<evidence type="ECO:0000313" key="5">
    <source>
        <dbReference type="Proteomes" id="UP000525078"/>
    </source>
</evidence>
<feature type="compositionally biased region" description="Polar residues" evidence="2">
    <location>
        <begin position="1"/>
        <end position="10"/>
    </location>
</feature>